<feature type="domain" description="Gfo/Idh/MocA-like oxidoreductase N-terminal" evidence="1">
    <location>
        <begin position="62"/>
        <end position="137"/>
    </location>
</feature>
<evidence type="ECO:0000313" key="3">
    <source>
        <dbReference type="Proteomes" id="UP001597079"/>
    </source>
</evidence>
<name>A0ABW4JLY3_9BACL</name>
<organism evidence="2 3">
    <name type="scientific">Alicyclobacillus fodiniaquatilis</name>
    <dbReference type="NCBI Taxonomy" id="1661150"/>
    <lineage>
        <taxon>Bacteria</taxon>
        <taxon>Bacillati</taxon>
        <taxon>Bacillota</taxon>
        <taxon>Bacilli</taxon>
        <taxon>Bacillales</taxon>
        <taxon>Alicyclobacillaceae</taxon>
        <taxon>Alicyclobacillus</taxon>
    </lineage>
</organism>
<evidence type="ECO:0000313" key="2">
    <source>
        <dbReference type="EMBL" id="MFD1676884.1"/>
    </source>
</evidence>
<dbReference type="Gene3D" id="3.30.360.10">
    <property type="entry name" value="Dihydrodipicolinate Reductase, domain 2"/>
    <property type="match status" value="1"/>
</dbReference>
<proteinExistence type="predicted"/>
<dbReference type="Proteomes" id="UP001597079">
    <property type="component" value="Unassembled WGS sequence"/>
</dbReference>
<dbReference type="InterPro" id="IPR000683">
    <property type="entry name" value="Gfo/Idh/MocA-like_OxRdtase_N"/>
</dbReference>
<accession>A0ABW4JLY3</accession>
<sequence>MTSLCKIGMIGLDTSHATAFTELLHNKAHPYHVPGGVVVAAYPGGSADFELSRSRVGPITDELREHYGVKIVHDLTELAEQCDAILLESVDGRVHLQQFQEVVRFQKPVFIDKPFALCSNEAMEMIRLADAHGTPLMSCSALRYSEALTSSLSDHQDGGILGCDTYGPMRIEETQPGLFWYGIHCVEVLFTVLGKECVRVRTVTNVDYDMVVGEWANGQIGTVRGNRKGNQKFGTLIHCEQGTHYVDISACEKPFYASMLENILAMFVSGKSPCDIADTERIVRFIECANESRRTGLAINL</sequence>
<dbReference type="SUPFAM" id="SSF51735">
    <property type="entry name" value="NAD(P)-binding Rossmann-fold domains"/>
    <property type="match status" value="1"/>
</dbReference>
<gene>
    <name evidence="2" type="ORF">ACFSB2_19610</name>
</gene>
<dbReference type="EMBL" id="JBHUCX010000083">
    <property type="protein sequence ID" value="MFD1676884.1"/>
    <property type="molecule type" value="Genomic_DNA"/>
</dbReference>
<dbReference type="Gene3D" id="3.40.50.720">
    <property type="entry name" value="NAD(P)-binding Rossmann-like Domain"/>
    <property type="match status" value="1"/>
</dbReference>
<reference evidence="3" key="1">
    <citation type="journal article" date="2019" name="Int. J. Syst. Evol. Microbiol.">
        <title>The Global Catalogue of Microorganisms (GCM) 10K type strain sequencing project: providing services to taxonomists for standard genome sequencing and annotation.</title>
        <authorList>
            <consortium name="The Broad Institute Genomics Platform"/>
            <consortium name="The Broad Institute Genome Sequencing Center for Infectious Disease"/>
            <person name="Wu L."/>
            <person name="Ma J."/>
        </authorList>
    </citation>
    <scope>NUCLEOTIDE SEQUENCE [LARGE SCALE GENOMIC DNA]</scope>
    <source>
        <strain evidence="3">CGMCC 1.12286</strain>
    </source>
</reference>
<dbReference type="RefSeq" id="WP_377944792.1">
    <property type="nucleotide sequence ID" value="NZ_JBHUCX010000083.1"/>
</dbReference>
<dbReference type="InterPro" id="IPR036291">
    <property type="entry name" value="NAD(P)-bd_dom_sf"/>
</dbReference>
<dbReference type="Pfam" id="PF01408">
    <property type="entry name" value="GFO_IDH_MocA"/>
    <property type="match status" value="1"/>
</dbReference>
<keyword evidence="3" id="KW-1185">Reference proteome</keyword>
<evidence type="ECO:0000259" key="1">
    <source>
        <dbReference type="Pfam" id="PF01408"/>
    </source>
</evidence>
<comment type="caution">
    <text evidence="2">The sequence shown here is derived from an EMBL/GenBank/DDBJ whole genome shotgun (WGS) entry which is preliminary data.</text>
</comment>
<protein>
    <submittedName>
        <fullName evidence="2">Gfo/Idh/MocA family protein</fullName>
    </submittedName>
</protein>